<sequence length="543" mass="58194">MSASAHVDTFCRDHLPPEADWPELVFDLPGLRYPEKLNCAVELVDAVVERLGPDRPCLLAPGARPWTYGDVRRVTNQIAAVLVEDCGIVPGNRVLLRGPNNPWLAACWLGVLKAGAVAVTTMPLLRSGELATIAEIAAIDFALCDARFTDDLRAAGIPGLRMVEFAGDEFAGEAGLTSAVERKSGEFTPVATAADDVAMLAFTSGTTGRPKATMHFHRDVLANADTFSALVLRPEPDDLFTGTPPLAFTFGLGGLVVFPLRAGASTLLVEKATPDELAQLIADYRVSVCFTAPTAYRAMLASGAVDRLSTLRRAVSAGEHLPAGTWQAFRDSTGIRMIDGIGSTEMLHIFIASADDDIRPGSTGRAVPGYVAAVVDEHGTPLPPGAVGRLAVKGPTGCRYLADARQHQYVQGGWNITGDTFVMDEDGYFWFQARSDDMIVSSGYNISGPEVEEALLAHPDVAECGVVGLPDEARGQLVTAFVVLHDAVPTDDGEARQLQDFVKRRIAPYKYPRRIVFVTELPKTATGKLQRFRLREQPAAAGA</sequence>
<accession>A0A8J3QZ71</accession>
<comment type="caution">
    <text evidence="4">The sequence shown here is derived from an EMBL/GenBank/DDBJ whole genome shotgun (WGS) entry which is preliminary data.</text>
</comment>
<name>A0A8J3QZ71_9ACTN</name>
<protein>
    <submittedName>
        <fullName evidence="4">Acetyl-CoA synthetase</fullName>
    </submittedName>
</protein>
<keyword evidence="5" id="KW-1185">Reference proteome</keyword>
<dbReference type="InterPro" id="IPR025110">
    <property type="entry name" value="AMP-bd_C"/>
</dbReference>
<evidence type="ECO:0000259" key="3">
    <source>
        <dbReference type="Pfam" id="PF13193"/>
    </source>
</evidence>
<dbReference type="GO" id="GO:0044550">
    <property type="term" value="P:secondary metabolite biosynthetic process"/>
    <property type="evidence" value="ECO:0007669"/>
    <property type="project" value="TreeGrafter"/>
</dbReference>
<dbReference type="GO" id="GO:0016878">
    <property type="term" value="F:acid-thiol ligase activity"/>
    <property type="evidence" value="ECO:0007669"/>
    <property type="project" value="TreeGrafter"/>
</dbReference>
<feature type="domain" description="AMP-binding enzyme C-terminal" evidence="3">
    <location>
        <begin position="450"/>
        <end position="528"/>
    </location>
</feature>
<dbReference type="InterPro" id="IPR042099">
    <property type="entry name" value="ANL_N_sf"/>
</dbReference>
<dbReference type="PANTHER" id="PTHR43352:SF1">
    <property type="entry name" value="ANTHRANILATE--COA LIGASE"/>
    <property type="match status" value="1"/>
</dbReference>
<dbReference type="InterPro" id="IPR045851">
    <property type="entry name" value="AMP-bd_C_sf"/>
</dbReference>
<feature type="domain" description="AMP-dependent synthetase/ligase" evidence="2">
    <location>
        <begin position="53"/>
        <end position="396"/>
    </location>
</feature>
<dbReference type="RefSeq" id="WP_203921985.1">
    <property type="nucleotide sequence ID" value="NZ_BONZ01000067.1"/>
</dbReference>
<organism evidence="4 5">
    <name type="scientific">Rugosimonospora africana</name>
    <dbReference type="NCBI Taxonomy" id="556532"/>
    <lineage>
        <taxon>Bacteria</taxon>
        <taxon>Bacillati</taxon>
        <taxon>Actinomycetota</taxon>
        <taxon>Actinomycetes</taxon>
        <taxon>Micromonosporales</taxon>
        <taxon>Micromonosporaceae</taxon>
        <taxon>Rugosimonospora</taxon>
    </lineage>
</organism>
<proteinExistence type="predicted"/>
<dbReference type="PROSITE" id="PS00455">
    <property type="entry name" value="AMP_BINDING"/>
    <property type="match status" value="1"/>
</dbReference>
<keyword evidence="1" id="KW-0436">Ligase</keyword>
<dbReference type="InterPro" id="IPR020845">
    <property type="entry name" value="AMP-binding_CS"/>
</dbReference>
<reference evidence="4" key="1">
    <citation type="submission" date="2021-01" db="EMBL/GenBank/DDBJ databases">
        <title>Whole genome shotgun sequence of Rugosimonospora africana NBRC 104875.</title>
        <authorList>
            <person name="Komaki H."/>
            <person name="Tamura T."/>
        </authorList>
    </citation>
    <scope>NUCLEOTIDE SEQUENCE</scope>
    <source>
        <strain evidence="4">NBRC 104875</strain>
    </source>
</reference>
<dbReference type="PANTHER" id="PTHR43352">
    <property type="entry name" value="ACETYL-COA SYNTHETASE"/>
    <property type="match status" value="1"/>
</dbReference>
<dbReference type="EMBL" id="BONZ01000067">
    <property type="protein sequence ID" value="GIH18470.1"/>
    <property type="molecule type" value="Genomic_DNA"/>
</dbReference>
<dbReference type="Pfam" id="PF13193">
    <property type="entry name" value="AMP-binding_C"/>
    <property type="match status" value="1"/>
</dbReference>
<evidence type="ECO:0000259" key="2">
    <source>
        <dbReference type="Pfam" id="PF00501"/>
    </source>
</evidence>
<dbReference type="SUPFAM" id="SSF56801">
    <property type="entry name" value="Acetyl-CoA synthetase-like"/>
    <property type="match status" value="1"/>
</dbReference>
<dbReference type="AlphaFoldDB" id="A0A8J3QZ71"/>
<gene>
    <name evidence="4" type="primary">acs_2</name>
    <name evidence="4" type="ORF">Raf01_66420</name>
</gene>
<dbReference type="InterPro" id="IPR000873">
    <property type="entry name" value="AMP-dep_synth/lig_dom"/>
</dbReference>
<dbReference type="Gene3D" id="3.30.300.30">
    <property type="match status" value="1"/>
</dbReference>
<dbReference type="Pfam" id="PF00501">
    <property type="entry name" value="AMP-binding"/>
    <property type="match status" value="1"/>
</dbReference>
<evidence type="ECO:0000256" key="1">
    <source>
        <dbReference type="ARBA" id="ARBA00022598"/>
    </source>
</evidence>
<evidence type="ECO:0000313" key="5">
    <source>
        <dbReference type="Proteomes" id="UP000642748"/>
    </source>
</evidence>
<evidence type="ECO:0000313" key="4">
    <source>
        <dbReference type="EMBL" id="GIH18470.1"/>
    </source>
</evidence>
<dbReference type="Proteomes" id="UP000642748">
    <property type="component" value="Unassembled WGS sequence"/>
</dbReference>
<dbReference type="Gene3D" id="3.40.50.12780">
    <property type="entry name" value="N-terminal domain of ligase-like"/>
    <property type="match status" value="1"/>
</dbReference>